<dbReference type="EMBL" id="SNZH01000016">
    <property type="protein sequence ID" value="TDR39437.1"/>
    <property type="molecule type" value="Genomic_DNA"/>
</dbReference>
<dbReference type="PANTHER" id="PTHR40065:SF3">
    <property type="entry name" value="RNA-BINDING PROTEIN YHBY"/>
    <property type="match status" value="1"/>
</dbReference>
<accession>A0A4R6YPC6</accession>
<evidence type="ECO:0000256" key="2">
    <source>
        <dbReference type="PROSITE-ProRule" id="PRU00626"/>
    </source>
</evidence>
<dbReference type="OrthoDB" id="9797519at2"/>
<proteinExistence type="predicted"/>
<sequence length="98" mass="10875">MSLSNSQRRYLRGLAHDLKPVILVGAKGVTEALIQEFSLALDHHELVKVRIPAEDRSEFAAHAAQLAEATKSETVQTIGRTAVYFRRNAEKPVIALPR</sequence>
<dbReference type="InterPro" id="IPR035920">
    <property type="entry name" value="YhbY-like_sf"/>
</dbReference>
<dbReference type="Proteomes" id="UP000295293">
    <property type="component" value="Unassembled WGS sequence"/>
</dbReference>
<comment type="caution">
    <text evidence="4">The sequence shown here is derived from an EMBL/GenBank/DDBJ whole genome shotgun (WGS) entry which is preliminary data.</text>
</comment>
<dbReference type="NCBIfam" id="TIGR00253">
    <property type="entry name" value="RNA_bind_YhbY"/>
    <property type="match status" value="1"/>
</dbReference>
<evidence type="ECO:0000256" key="1">
    <source>
        <dbReference type="ARBA" id="ARBA00022884"/>
    </source>
</evidence>
<evidence type="ECO:0000313" key="4">
    <source>
        <dbReference type="EMBL" id="TDR39437.1"/>
    </source>
</evidence>
<reference evidence="4 5" key="1">
    <citation type="submission" date="2019-03" db="EMBL/GenBank/DDBJ databases">
        <title>Genomic Encyclopedia of Type Strains, Phase IV (KMG-IV): sequencing the most valuable type-strain genomes for metagenomic binning, comparative biology and taxonomic classification.</title>
        <authorList>
            <person name="Goeker M."/>
        </authorList>
    </citation>
    <scope>NUCLEOTIDE SEQUENCE [LARGE SCALE GENOMIC DNA]</scope>
    <source>
        <strain evidence="4 5">DSM 21667</strain>
    </source>
</reference>
<keyword evidence="1 2" id="KW-0694">RNA-binding</keyword>
<evidence type="ECO:0000259" key="3">
    <source>
        <dbReference type="PROSITE" id="PS51295"/>
    </source>
</evidence>
<dbReference type="InterPro" id="IPR051925">
    <property type="entry name" value="RNA-binding_domain"/>
</dbReference>
<dbReference type="SUPFAM" id="SSF75471">
    <property type="entry name" value="YhbY-like"/>
    <property type="match status" value="1"/>
</dbReference>
<dbReference type="GO" id="GO:0003723">
    <property type="term" value="F:RNA binding"/>
    <property type="evidence" value="ECO:0007669"/>
    <property type="project" value="UniProtKB-UniRule"/>
</dbReference>
<dbReference type="AlphaFoldDB" id="A0A4R6YPC6"/>
<dbReference type="InterPro" id="IPR017924">
    <property type="entry name" value="RNA-binding_YhbY"/>
</dbReference>
<dbReference type="InterPro" id="IPR001890">
    <property type="entry name" value="RNA-binding_CRM"/>
</dbReference>
<dbReference type="RefSeq" id="WP_133820903.1">
    <property type="nucleotide sequence ID" value="NZ_SNZH01000016.1"/>
</dbReference>
<organism evidence="4 5">
    <name type="scientific">Tahibacter aquaticus</name>
    <dbReference type="NCBI Taxonomy" id="520092"/>
    <lineage>
        <taxon>Bacteria</taxon>
        <taxon>Pseudomonadati</taxon>
        <taxon>Pseudomonadota</taxon>
        <taxon>Gammaproteobacteria</taxon>
        <taxon>Lysobacterales</taxon>
        <taxon>Rhodanobacteraceae</taxon>
        <taxon>Tahibacter</taxon>
    </lineage>
</organism>
<gene>
    <name evidence="4" type="ORF">DFR29_116139</name>
</gene>
<evidence type="ECO:0000313" key="5">
    <source>
        <dbReference type="Proteomes" id="UP000295293"/>
    </source>
</evidence>
<protein>
    <submittedName>
        <fullName evidence="4">RNA-binding protein</fullName>
    </submittedName>
</protein>
<name>A0A4R6YPC6_9GAMM</name>
<dbReference type="Pfam" id="PF01985">
    <property type="entry name" value="CRS1_YhbY"/>
    <property type="match status" value="1"/>
</dbReference>
<dbReference type="SMART" id="SM01103">
    <property type="entry name" value="CRS1_YhbY"/>
    <property type="match status" value="1"/>
</dbReference>
<keyword evidence="5" id="KW-1185">Reference proteome</keyword>
<feature type="domain" description="CRM" evidence="3">
    <location>
        <begin position="1"/>
        <end position="97"/>
    </location>
</feature>
<dbReference type="PROSITE" id="PS51295">
    <property type="entry name" value="CRM"/>
    <property type="match status" value="1"/>
</dbReference>
<dbReference type="PANTHER" id="PTHR40065">
    <property type="entry name" value="RNA-BINDING PROTEIN YHBY"/>
    <property type="match status" value="1"/>
</dbReference>
<dbReference type="Gene3D" id="3.30.110.60">
    <property type="entry name" value="YhbY-like"/>
    <property type="match status" value="1"/>
</dbReference>